<gene>
    <name evidence="2" type="ordered locus">Os11g0574249</name>
    <name evidence="2" type="ORF">OSNPB_110574249</name>
</gene>
<feature type="compositionally biased region" description="Low complexity" evidence="1">
    <location>
        <begin position="15"/>
        <end position="24"/>
    </location>
</feature>
<feature type="compositionally biased region" description="Basic residues" evidence="1">
    <location>
        <begin position="26"/>
        <end position="41"/>
    </location>
</feature>
<accession>A0A0P0Y3K0</accession>
<sequence>MRRGHGGMRGGHGGQRAAPRRPGGCWRRRATATSPRLRRALPRSSFLPEAAEREVQSLFSGSDVESAGSTASPRLSLSLSRLKQAAGDESSSGRAQRAALVAQRARWVAPRRALEAVRYSDE</sequence>
<reference evidence="2 3" key="2">
    <citation type="journal article" date="2013" name="Plant Cell Physiol.">
        <title>Rice Annotation Project Database (RAP-DB): an integrative and interactive database for rice genomics.</title>
        <authorList>
            <person name="Sakai H."/>
            <person name="Lee S.S."/>
            <person name="Tanaka T."/>
            <person name="Numa H."/>
            <person name="Kim J."/>
            <person name="Kawahara Y."/>
            <person name="Wakimoto H."/>
            <person name="Yang C.C."/>
            <person name="Iwamoto M."/>
            <person name="Abe T."/>
            <person name="Yamada Y."/>
            <person name="Muto A."/>
            <person name="Inokuchi H."/>
            <person name="Ikemura T."/>
            <person name="Matsumoto T."/>
            <person name="Sasaki T."/>
            <person name="Itoh T."/>
        </authorList>
    </citation>
    <scope>NUCLEOTIDE SEQUENCE [LARGE SCALE GENOMIC DNA]</scope>
    <source>
        <strain evidence="3">cv. Nipponbare</strain>
    </source>
</reference>
<organism evidence="2 3">
    <name type="scientific">Oryza sativa subsp. japonica</name>
    <name type="common">Rice</name>
    <dbReference type="NCBI Taxonomy" id="39947"/>
    <lineage>
        <taxon>Eukaryota</taxon>
        <taxon>Viridiplantae</taxon>
        <taxon>Streptophyta</taxon>
        <taxon>Embryophyta</taxon>
        <taxon>Tracheophyta</taxon>
        <taxon>Spermatophyta</taxon>
        <taxon>Magnoliopsida</taxon>
        <taxon>Liliopsida</taxon>
        <taxon>Poales</taxon>
        <taxon>Poaceae</taxon>
        <taxon>BOP clade</taxon>
        <taxon>Oryzoideae</taxon>
        <taxon>Oryzeae</taxon>
        <taxon>Oryzinae</taxon>
        <taxon>Oryza</taxon>
        <taxon>Oryza sativa</taxon>
    </lineage>
</organism>
<reference evidence="2 3" key="3">
    <citation type="journal article" date="2013" name="Rice">
        <title>Improvement of the Oryza sativa Nipponbare reference genome using next generation sequence and optical map data.</title>
        <authorList>
            <person name="Kawahara Y."/>
            <person name="de la Bastide M."/>
            <person name="Hamilton J.P."/>
            <person name="Kanamori H."/>
            <person name="McCombie W.R."/>
            <person name="Ouyang S."/>
            <person name="Schwartz D.C."/>
            <person name="Tanaka T."/>
            <person name="Wu J."/>
            <person name="Zhou S."/>
            <person name="Childs K.L."/>
            <person name="Davidson R.M."/>
            <person name="Lin H."/>
            <person name="Quesada-Ocampo L."/>
            <person name="Vaillancourt B."/>
            <person name="Sakai H."/>
            <person name="Lee S.S."/>
            <person name="Kim J."/>
            <person name="Numa H."/>
            <person name="Itoh T."/>
            <person name="Buell C.R."/>
            <person name="Matsumoto T."/>
        </authorList>
    </citation>
    <scope>NUCLEOTIDE SEQUENCE [LARGE SCALE GENOMIC DNA]</scope>
    <source>
        <strain evidence="3">cv. Nipponbare</strain>
    </source>
</reference>
<name>A0A0P0Y3K0_ORYSJ</name>
<dbReference type="EMBL" id="AP014967">
    <property type="protein sequence ID" value="BAT14555.1"/>
    <property type="molecule type" value="Genomic_DNA"/>
</dbReference>
<proteinExistence type="predicted"/>
<dbReference type="PaxDb" id="39947-A0A0P0Y3K0"/>
<evidence type="ECO:0000313" key="3">
    <source>
        <dbReference type="Proteomes" id="UP000059680"/>
    </source>
</evidence>
<protein>
    <submittedName>
        <fullName evidence="2">Os11g0574249 protein</fullName>
    </submittedName>
</protein>
<dbReference type="AlphaFoldDB" id="A0A0P0Y3K0"/>
<dbReference type="InParanoid" id="A0A0P0Y3K0"/>
<feature type="region of interest" description="Disordered" evidence="1">
    <location>
        <begin position="1"/>
        <end position="45"/>
    </location>
</feature>
<evidence type="ECO:0000313" key="2">
    <source>
        <dbReference type="EMBL" id="BAT14555.1"/>
    </source>
</evidence>
<dbReference type="Proteomes" id="UP000059680">
    <property type="component" value="Chromosome 11"/>
</dbReference>
<keyword evidence="3" id="KW-1185">Reference proteome</keyword>
<evidence type="ECO:0000256" key="1">
    <source>
        <dbReference type="SAM" id="MobiDB-lite"/>
    </source>
</evidence>
<reference evidence="3" key="1">
    <citation type="journal article" date="2005" name="Nature">
        <title>The map-based sequence of the rice genome.</title>
        <authorList>
            <consortium name="International rice genome sequencing project (IRGSP)"/>
            <person name="Matsumoto T."/>
            <person name="Wu J."/>
            <person name="Kanamori H."/>
            <person name="Katayose Y."/>
            <person name="Fujisawa M."/>
            <person name="Namiki N."/>
            <person name="Mizuno H."/>
            <person name="Yamamoto K."/>
            <person name="Antonio B.A."/>
            <person name="Baba T."/>
            <person name="Sakata K."/>
            <person name="Nagamura Y."/>
            <person name="Aoki H."/>
            <person name="Arikawa K."/>
            <person name="Arita K."/>
            <person name="Bito T."/>
            <person name="Chiden Y."/>
            <person name="Fujitsuka N."/>
            <person name="Fukunaka R."/>
            <person name="Hamada M."/>
            <person name="Harada C."/>
            <person name="Hayashi A."/>
            <person name="Hijishita S."/>
            <person name="Honda M."/>
            <person name="Hosokawa S."/>
            <person name="Ichikawa Y."/>
            <person name="Idonuma A."/>
            <person name="Iijima M."/>
            <person name="Ikeda M."/>
            <person name="Ikeno M."/>
            <person name="Ito K."/>
            <person name="Ito S."/>
            <person name="Ito T."/>
            <person name="Ito Y."/>
            <person name="Ito Y."/>
            <person name="Iwabuchi A."/>
            <person name="Kamiya K."/>
            <person name="Karasawa W."/>
            <person name="Kurita K."/>
            <person name="Katagiri S."/>
            <person name="Kikuta A."/>
            <person name="Kobayashi H."/>
            <person name="Kobayashi N."/>
            <person name="Machita K."/>
            <person name="Maehara T."/>
            <person name="Masukawa M."/>
            <person name="Mizubayashi T."/>
            <person name="Mukai Y."/>
            <person name="Nagasaki H."/>
            <person name="Nagata Y."/>
            <person name="Naito S."/>
            <person name="Nakashima M."/>
            <person name="Nakama Y."/>
            <person name="Nakamichi Y."/>
            <person name="Nakamura M."/>
            <person name="Meguro A."/>
            <person name="Negishi M."/>
            <person name="Ohta I."/>
            <person name="Ohta T."/>
            <person name="Okamoto M."/>
            <person name="Ono N."/>
            <person name="Saji S."/>
            <person name="Sakaguchi M."/>
            <person name="Sakai K."/>
            <person name="Shibata M."/>
            <person name="Shimokawa T."/>
            <person name="Song J."/>
            <person name="Takazaki Y."/>
            <person name="Terasawa K."/>
            <person name="Tsugane M."/>
            <person name="Tsuji K."/>
            <person name="Ueda S."/>
            <person name="Waki K."/>
            <person name="Yamagata H."/>
            <person name="Yamamoto M."/>
            <person name="Yamamoto S."/>
            <person name="Yamane H."/>
            <person name="Yoshiki S."/>
            <person name="Yoshihara R."/>
            <person name="Yukawa K."/>
            <person name="Zhong H."/>
            <person name="Yano M."/>
            <person name="Yuan Q."/>
            <person name="Ouyang S."/>
            <person name="Liu J."/>
            <person name="Jones K.M."/>
            <person name="Gansberger K."/>
            <person name="Moffat K."/>
            <person name="Hill J."/>
            <person name="Bera J."/>
            <person name="Fadrosh D."/>
            <person name="Jin S."/>
            <person name="Johri S."/>
            <person name="Kim M."/>
            <person name="Overton L."/>
            <person name="Reardon M."/>
            <person name="Tsitrin T."/>
            <person name="Vuong H."/>
            <person name="Weaver B."/>
            <person name="Ciecko A."/>
            <person name="Tallon L."/>
            <person name="Jackson J."/>
            <person name="Pai G."/>
            <person name="Aken S.V."/>
            <person name="Utterback T."/>
            <person name="Reidmuller S."/>
            <person name="Feldblyum T."/>
            <person name="Hsiao J."/>
            <person name="Zismann V."/>
            <person name="Iobst S."/>
            <person name="de Vazeille A.R."/>
            <person name="Buell C.R."/>
            <person name="Ying K."/>
            <person name="Li Y."/>
            <person name="Lu T."/>
            <person name="Huang Y."/>
            <person name="Zhao Q."/>
            <person name="Feng Q."/>
            <person name="Zhang L."/>
            <person name="Zhu J."/>
            <person name="Weng Q."/>
            <person name="Mu J."/>
            <person name="Lu Y."/>
            <person name="Fan D."/>
            <person name="Liu Y."/>
            <person name="Guan J."/>
            <person name="Zhang Y."/>
            <person name="Yu S."/>
            <person name="Liu X."/>
            <person name="Zhang Y."/>
            <person name="Hong G."/>
            <person name="Han B."/>
            <person name="Choisne N."/>
            <person name="Demange N."/>
            <person name="Orjeda G."/>
            <person name="Samain S."/>
            <person name="Cattolico L."/>
            <person name="Pelletier E."/>
            <person name="Couloux A."/>
            <person name="Segurens B."/>
            <person name="Wincker P."/>
            <person name="D'Hont A."/>
            <person name="Scarpelli C."/>
            <person name="Weissenbach J."/>
            <person name="Salanoubat M."/>
            <person name="Quetier F."/>
            <person name="Yu Y."/>
            <person name="Kim H.R."/>
            <person name="Rambo T."/>
            <person name="Currie J."/>
            <person name="Collura K."/>
            <person name="Luo M."/>
            <person name="Yang T."/>
            <person name="Ammiraju J.S.S."/>
            <person name="Engler F."/>
            <person name="Soderlund C."/>
            <person name="Wing R.A."/>
            <person name="Palmer L.E."/>
            <person name="de la Bastide M."/>
            <person name="Spiegel L."/>
            <person name="Nascimento L."/>
            <person name="Zutavern T."/>
            <person name="O'Shaughnessy A."/>
            <person name="Dike S."/>
            <person name="Dedhia N."/>
            <person name="Preston R."/>
            <person name="Balija V."/>
            <person name="McCombie W.R."/>
            <person name="Chow T."/>
            <person name="Chen H."/>
            <person name="Chung M."/>
            <person name="Chen C."/>
            <person name="Shaw J."/>
            <person name="Wu H."/>
            <person name="Hsiao K."/>
            <person name="Chao Y."/>
            <person name="Chu M."/>
            <person name="Cheng C."/>
            <person name="Hour A."/>
            <person name="Lee P."/>
            <person name="Lin S."/>
            <person name="Lin Y."/>
            <person name="Liou J."/>
            <person name="Liu S."/>
            <person name="Hsing Y."/>
            <person name="Raghuvanshi S."/>
            <person name="Mohanty A."/>
            <person name="Bharti A.K."/>
            <person name="Gaur A."/>
            <person name="Gupta V."/>
            <person name="Kumar D."/>
            <person name="Ravi V."/>
            <person name="Vij S."/>
            <person name="Kapur A."/>
            <person name="Khurana P."/>
            <person name="Khurana P."/>
            <person name="Khurana J.P."/>
            <person name="Tyagi A.K."/>
            <person name="Gaikwad K."/>
            <person name="Singh A."/>
            <person name="Dalal V."/>
            <person name="Srivastava S."/>
            <person name="Dixit A."/>
            <person name="Pal A.K."/>
            <person name="Ghazi I.A."/>
            <person name="Yadav M."/>
            <person name="Pandit A."/>
            <person name="Bhargava A."/>
            <person name="Sureshbabu K."/>
            <person name="Batra K."/>
            <person name="Sharma T.R."/>
            <person name="Mohapatra T."/>
            <person name="Singh N.K."/>
            <person name="Messing J."/>
            <person name="Nelson A.B."/>
            <person name="Fuks G."/>
            <person name="Kavchok S."/>
            <person name="Keizer G."/>
            <person name="Linton E."/>
            <person name="Llaca V."/>
            <person name="Song R."/>
            <person name="Tanyolac B."/>
            <person name="Young S."/>
            <person name="Ho-Il K."/>
            <person name="Hahn J.H."/>
            <person name="Sangsakoo G."/>
            <person name="Vanavichit A."/>
            <person name="de Mattos Luiz.A.T."/>
            <person name="Zimmer P.D."/>
            <person name="Malone G."/>
            <person name="Dellagostin O."/>
            <person name="de Oliveira A.C."/>
            <person name="Bevan M."/>
            <person name="Bancroft I."/>
            <person name="Minx P."/>
            <person name="Cordum H."/>
            <person name="Wilson R."/>
            <person name="Cheng Z."/>
            <person name="Jin W."/>
            <person name="Jiang J."/>
            <person name="Leong S.A."/>
            <person name="Iwama H."/>
            <person name="Gojobori T."/>
            <person name="Itoh T."/>
            <person name="Niimura Y."/>
            <person name="Fujii Y."/>
            <person name="Habara T."/>
            <person name="Sakai H."/>
            <person name="Sato Y."/>
            <person name="Wilson G."/>
            <person name="Kumar K."/>
            <person name="McCouch S."/>
            <person name="Juretic N."/>
            <person name="Hoen D."/>
            <person name="Wright S."/>
            <person name="Bruskiewich R."/>
            <person name="Bureau T."/>
            <person name="Miyao A."/>
            <person name="Hirochika H."/>
            <person name="Nishikawa T."/>
            <person name="Kadowaki K."/>
            <person name="Sugiura M."/>
            <person name="Burr B."/>
            <person name="Sasaki T."/>
        </authorList>
    </citation>
    <scope>NUCLEOTIDE SEQUENCE [LARGE SCALE GENOMIC DNA]</scope>
    <source>
        <strain evidence="3">cv. Nipponbare</strain>
    </source>
</reference>